<dbReference type="PROSITE" id="PS51651">
    <property type="entry name" value="DOCKER"/>
    <property type="match status" value="1"/>
</dbReference>
<proteinExistence type="inferred from homology"/>
<dbReference type="InterPro" id="IPR027357">
    <property type="entry name" value="DOCKER_dom"/>
</dbReference>
<organism evidence="4 5">
    <name type="scientific">Saccharomyces cerevisiae (strain AWRI1631)</name>
    <name type="common">Baker's yeast</name>
    <dbReference type="NCBI Taxonomy" id="545124"/>
    <lineage>
        <taxon>Eukaryota</taxon>
        <taxon>Fungi</taxon>
        <taxon>Dikarya</taxon>
        <taxon>Ascomycota</taxon>
        <taxon>Saccharomycotina</taxon>
        <taxon>Saccharomycetes</taxon>
        <taxon>Saccharomycetales</taxon>
        <taxon>Saccharomycetaceae</taxon>
        <taxon>Saccharomyces</taxon>
    </lineage>
</organism>
<evidence type="ECO:0000256" key="1">
    <source>
        <dbReference type="PROSITE-ProRule" id="PRU00984"/>
    </source>
</evidence>
<evidence type="ECO:0000256" key="2">
    <source>
        <dbReference type="SAM" id="MobiDB-lite"/>
    </source>
</evidence>
<dbReference type="PANTHER" id="PTHR45653:SF10">
    <property type="entry name" value="MYOBLAST CITY, ISOFORM B"/>
    <property type="match status" value="1"/>
</dbReference>
<dbReference type="AlphaFoldDB" id="B5VNV6"/>
<dbReference type="GO" id="GO:0007264">
    <property type="term" value="P:small GTPase-mediated signal transduction"/>
    <property type="evidence" value="ECO:0007669"/>
    <property type="project" value="InterPro"/>
</dbReference>
<comment type="caution">
    <text evidence="4">The sequence shown here is derived from an EMBL/GenBank/DDBJ whole genome shotgun (WGS) entry which is preliminary data.</text>
</comment>
<dbReference type="InterPro" id="IPR046773">
    <property type="entry name" value="DOCKER_Lobe_C"/>
</dbReference>
<dbReference type="Gene3D" id="1.20.58.740">
    <property type="match status" value="1"/>
</dbReference>
<dbReference type="Proteomes" id="UP000008988">
    <property type="component" value="Unassembled WGS sequence"/>
</dbReference>
<dbReference type="InterPro" id="IPR026791">
    <property type="entry name" value="DOCK"/>
</dbReference>
<feature type="compositionally biased region" description="Polar residues" evidence="2">
    <location>
        <begin position="235"/>
        <end position="248"/>
    </location>
</feature>
<name>B5VNV6_YEAS6</name>
<sequence length="259" mass="28581">PTLMNRSEIVKVTKSKLSPLENAIRSLQVKIQELYGLENMCNKTLKDHGDVNDLFTELSTNITGTISAPVNGGISQYKAFLEPSTSKQFSTDDLGRLTLAFDELVAVLGRCLTLHAELLPSKDLKPSHDLLVRLFEENFAEEIERYSRTLSEGNRSRNNMITARIISHKNPNKKASFSGRDHHTSGSNHSQFVLEHSDSFGPNSLLFGKYLTRTLSHSSTTSSLDKSGIVSGTSSTFLAGSQPNTNTDSQHKHDYSHSG</sequence>
<comment type="similarity">
    <text evidence="1">Belongs to the DOCK family.</text>
</comment>
<accession>B5VNV6</accession>
<dbReference type="PANTHER" id="PTHR45653">
    <property type="entry name" value="DEDICATOR OF CYTOKINESIS"/>
    <property type="match status" value="1"/>
</dbReference>
<protein>
    <submittedName>
        <fullName evidence="4">YLR422Wp-like protein</fullName>
    </submittedName>
</protein>
<reference evidence="4 5" key="1">
    <citation type="journal article" date="2008" name="FEMS Yeast Res.">
        <title>Comparative genome analysis of a Saccharomyces cerevisiae wine strain.</title>
        <authorList>
            <person name="Borneman A.R."/>
            <person name="Forgan A.H."/>
            <person name="Pretorius I.S."/>
            <person name="Chambers P.J."/>
        </authorList>
    </citation>
    <scope>NUCLEOTIDE SEQUENCE [LARGE SCALE GENOMIC DNA]</scope>
    <source>
        <strain evidence="4 5">AWRI1631</strain>
    </source>
</reference>
<evidence type="ECO:0000313" key="5">
    <source>
        <dbReference type="Proteomes" id="UP000008988"/>
    </source>
</evidence>
<dbReference type="GO" id="GO:0005737">
    <property type="term" value="C:cytoplasm"/>
    <property type="evidence" value="ECO:0007669"/>
    <property type="project" value="TreeGrafter"/>
</dbReference>
<feature type="compositionally biased region" description="Basic and acidic residues" evidence="2">
    <location>
        <begin position="249"/>
        <end position="259"/>
    </location>
</feature>
<dbReference type="Pfam" id="PF20421">
    <property type="entry name" value="DHR-2_Lobe_C"/>
    <property type="match status" value="1"/>
</dbReference>
<dbReference type="GO" id="GO:0031267">
    <property type="term" value="F:small GTPase binding"/>
    <property type="evidence" value="ECO:0007669"/>
    <property type="project" value="TreeGrafter"/>
</dbReference>
<dbReference type="EMBL" id="ABSV01001711">
    <property type="protein sequence ID" value="EDZ70382.1"/>
    <property type="molecule type" value="Genomic_DNA"/>
</dbReference>
<dbReference type="InterPro" id="IPR043162">
    <property type="entry name" value="DOCK_C_lobe_C"/>
</dbReference>
<evidence type="ECO:0000259" key="3">
    <source>
        <dbReference type="PROSITE" id="PS51651"/>
    </source>
</evidence>
<dbReference type="GO" id="GO:0005886">
    <property type="term" value="C:plasma membrane"/>
    <property type="evidence" value="ECO:0007669"/>
    <property type="project" value="TreeGrafter"/>
</dbReference>
<feature type="domain" description="DOCKER" evidence="3">
    <location>
        <begin position="1"/>
        <end position="151"/>
    </location>
</feature>
<feature type="non-terminal residue" evidence="4">
    <location>
        <position position="1"/>
    </location>
</feature>
<feature type="region of interest" description="Disordered" evidence="2">
    <location>
        <begin position="235"/>
        <end position="259"/>
    </location>
</feature>
<gene>
    <name evidence="4" type="ORF">AWRI1631_124460</name>
</gene>
<evidence type="ECO:0000313" key="4">
    <source>
        <dbReference type="EMBL" id="EDZ70382.1"/>
    </source>
</evidence>
<dbReference type="GO" id="GO:0005085">
    <property type="term" value="F:guanyl-nucleotide exchange factor activity"/>
    <property type="evidence" value="ECO:0007669"/>
    <property type="project" value="InterPro"/>
</dbReference>